<reference evidence="2" key="2">
    <citation type="submission" date="2015-01" db="EMBL/GenBank/DDBJ databases">
        <title>Evolutionary Origins and Diversification of the Mycorrhizal Mutualists.</title>
        <authorList>
            <consortium name="DOE Joint Genome Institute"/>
            <consortium name="Mycorrhizal Genomics Consortium"/>
            <person name="Kohler A."/>
            <person name="Kuo A."/>
            <person name="Nagy L.G."/>
            <person name="Floudas D."/>
            <person name="Copeland A."/>
            <person name="Barry K.W."/>
            <person name="Cichocki N."/>
            <person name="Veneault-Fourrey C."/>
            <person name="LaButti K."/>
            <person name="Lindquist E.A."/>
            <person name="Lipzen A."/>
            <person name="Lundell T."/>
            <person name="Morin E."/>
            <person name="Murat C."/>
            <person name="Riley R."/>
            <person name="Ohm R."/>
            <person name="Sun H."/>
            <person name="Tunlid A."/>
            <person name="Henrissat B."/>
            <person name="Grigoriev I.V."/>
            <person name="Hibbett D.S."/>
            <person name="Martin F."/>
        </authorList>
    </citation>
    <scope>NUCLEOTIDE SEQUENCE [LARGE SCALE GENOMIC DNA]</scope>
    <source>
        <strain evidence="2">441</strain>
    </source>
</reference>
<dbReference type="PANTHER" id="PTHR28589">
    <property type="entry name" value="28S RIBOSOMAL PROTEIN S34, MITOCHONDRIAL"/>
    <property type="match status" value="1"/>
</dbReference>
<dbReference type="GO" id="GO:0005739">
    <property type="term" value="C:mitochondrion"/>
    <property type="evidence" value="ECO:0007669"/>
    <property type="project" value="InterPro"/>
</dbReference>
<dbReference type="HOGENOM" id="CLU_146166_0_0_1"/>
<dbReference type="InterPro" id="IPR032053">
    <property type="entry name" value="Ribosomal_mS34"/>
</dbReference>
<proteinExistence type="predicted"/>
<protein>
    <submittedName>
        <fullName evidence="1">Uncharacterized protein</fullName>
    </submittedName>
</protein>
<gene>
    <name evidence="1" type="ORF">PISMIDRAFT_670847</name>
</gene>
<sequence>MGPCKLPPNATRAILTLLPKELPPSLQSKPATLCQVLSRYPRDGVGQIVHQSRWALKEIHGSYWQVTRTKLKLEGKHGKAWGRLVWKGKMVSQSEELIPGSLKYNWTTGSS</sequence>
<evidence type="ECO:0000313" key="1">
    <source>
        <dbReference type="EMBL" id="KIK30728.1"/>
    </source>
</evidence>
<reference evidence="1 2" key="1">
    <citation type="submission" date="2014-04" db="EMBL/GenBank/DDBJ databases">
        <authorList>
            <consortium name="DOE Joint Genome Institute"/>
            <person name="Kuo A."/>
            <person name="Kohler A."/>
            <person name="Costa M.D."/>
            <person name="Nagy L.G."/>
            <person name="Floudas D."/>
            <person name="Copeland A."/>
            <person name="Barry K.W."/>
            <person name="Cichocki N."/>
            <person name="Veneault-Fourrey C."/>
            <person name="LaButti K."/>
            <person name="Lindquist E.A."/>
            <person name="Lipzen A."/>
            <person name="Lundell T."/>
            <person name="Morin E."/>
            <person name="Murat C."/>
            <person name="Sun H."/>
            <person name="Tunlid A."/>
            <person name="Henrissat B."/>
            <person name="Grigoriev I.V."/>
            <person name="Hibbett D.S."/>
            <person name="Martin F."/>
            <person name="Nordberg H.P."/>
            <person name="Cantor M.N."/>
            <person name="Hua S.X."/>
        </authorList>
    </citation>
    <scope>NUCLEOTIDE SEQUENCE [LARGE SCALE GENOMIC DNA]</scope>
    <source>
        <strain evidence="1 2">441</strain>
    </source>
</reference>
<dbReference type="GO" id="GO:0003735">
    <property type="term" value="F:structural constituent of ribosome"/>
    <property type="evidence" value="ECO:0007669"/>
    <property type="project" value="InterPro"/>
</dbReference>
<name>A0A0D0AF37_9AGAM</name>
<dbReference type="Proteomes" id="UP000054018">
    <property type="component" value="Unassembled WGS sequence"/>
</dbReference>
<dbReference type="EMBL" id="KN833686">
    <property type="protein sequence ID" value="KIK30728.1"/>
    <property type="molecule type" value="Genomic_DNA"/>
</dbReference>
<keyword evidence="2" id="KW-1185">Reference proteome</keyword>
<organism evidence="1 2">
    <name type="scientific">Pisolithus microcarpus 441</name>
    <dbReference type="NCBI Taxonomy" id="765257"/>
    <lineage>
        <taxon>Eukaryota</taxon>
        <taxon>Fungi</taxon>
        <taxon>Dikarya</taxon>
        <taxon>Basidiomycota</taxon>
        <taxon>Agaricomycotina</taxon>
        <taxon>Agaricomycetes</taxon>
        <taxon>Agaricomycetidae</taxon>
        <taxon>Boletales</taxon>
        <taxon>Sclerodermatineae</taxon>
        <taxon>Pisolithaceae</taxon>
        <taxon>Pisolithus</taxon>
    </lineage>
</organism>
<dbReference type="AlphaFoldDB" id="A0A0D0AF37"/>
<accession>A0A0D0AF37</accession>
<evidence type="ECO:0000313" key="2">
    <source>
        <dbReference type="Proteomes" id="UP000054018"/>
    </source>
</evidence>
<dbReference type="OrthoDB" id="16434at2759"/>
<dbReference type="Pfam" id="PF16053">
    <property type="entry name" value="MRP-S34"/>
    <property type="match status" value="1"/>
</dbReference>
<dbReference type="PANTHER" id="PTHR28589:SF1">
    <property type="entry name" value="SMALL RIBOSOMAL SUBUNIT PROTEIN MS34"/>
    <property type="match status" value="1"/>
</dbReference>